<keyword evidence="2" id="KW-1185">Reference proteome</keyword>
<evidence type="ECO:0000313" key="1">
    <source>
        <dbReference type="EMBL" id="QWG00518.1"/>
    </source>
</evidence>
<name>A0AAX1N3M3_9BACT</name>
<dbReference type="KEGG" id="fya:KMW28_12730"/>
<protein>
    <recommendedName>
        <fullName evidence="3">Helicase/UvrB N-terminal domain-containing protein</fullName>
    </recommendedName>
</protein>
<dbReference type="Proteomes" id="UP000678679">
    <property type="component" value="Chromosome 1"/>
</dbReference>
<evidence type="ECO:0000313" key="2">
    <source>
        <dbReference type="Proteomes" id="UP000678679"/>
    </source>
</evidence>
<dbReference type="RefSeq" id="WP_169663087.1">
    <property type="nucleotide sequence ID" value="NZ_CP076132.1"/>
</dbReference>
<dbReference type="EMBL" id="CP076132">
    <property type="protein sequence ID" value="QWG00518.1"/>
    <property type="molecule type" value="Genomic_DNA"/>
</dbReference>
<sequence>MKELFIKFGSFISGLSIFPFPTGLGKTFFSLQYIIEEFVFNNKHSKKQIIFLTTLKKNLPYEELCEKIEQKYGEKGKEYCDDFVVHLKSNVDCVIGLLEGRIKIPKVEKEASLYLELEQCYKDYLRFKDSNIDDSAYKKQLEAQLSKAERNFRKDLSKRIKESFKNRTVSIDLLRNHERFSWVEEVYPQVKLKQAKVVFATIKKVFFSVDTIISGKHTFIVDSNLKDRLFIIDEFDSCKKDLLDLFIDIADRNANKGDVISRVNEVHSILNSKPYPVNLFGINQEALNNRFKKRYRSLVKRAKTYNKDYKLSFPYKFTEDNDQPKSFLFSDFTNETIAEPSEGEDTGFVRSYYQRHFRVKEKYNEVSIINEKPTDSKNLLLVLNNINKLLIQFSNFVYDLTEEYTNLNSEVSYDDAIYTVLDALHIDSQKREIQEYFIQLIEYYHIITPANNENLKLSLITKGFHYIDIFDNPSHNTRTVFKKVEAFFPELWLMKICENAMVIGMSATANISSSISNFAIPSLSAYLNEHFYQLDLFDEEIIRNSIYQKYKLFDKTKLNIKEINDTTSNLNNIINLNFKLRPHKTMVSSLSDQLEEIDIIRLINIAVIYYDFKVSNNINSFICFLNKGFNDSKYFNRHQLIKVIKAYLKEKGLKKSENEINKDIFFAIGPTYQKNIENVRKRAEMGEKAFLITTYNTMGAGQNIQYKIPEDINVYSINGLDYNNEEKDFDGCYLETPTYVINSLSGDNKVETKDLLQFLYETTYLFLFDGLSYTERYLRLLFGFKKNRNKYEKAPFNNKRKMFFINAINKIIIQAVGRLSRTNTKGIETKIYIDQSLIEYIGKFDISSMFLGKEYELLHQYCFEKLSWNSDSSHLKDININNTILSNEIIKKITYGSWDERYIQLYHELSDFILSNPTISQNKISNHRFAKFFIRNPQPSKVNSYSFFTDTDFSIHTKEHPLEISFDNKKSFEVSDLSARLDIIQKVPLLRDEFLNRKIPLVFTENDYILNPVAYRNIYLGRLGELAGQILLEKTLNIELLELPEEIFEVFDFRVNDDVYIDFKHWNTSYAVKATKERQRNFEKMNRVDAKVVLIINLINDDPNHRIIETAQGGKELIEIPGLLDNDGKLINSSFIKIQKYVN</sequence>
<dbReference type="AlphaFoldDB" id="A0AAX1N3M3"/>
<organism evidence="1 2">
    <name type="scientific">Flammeovirga yaeyamensis</name>
    <dbReference type="NCBI Taxonomy" id="367791"/>
    <lineage>
        <taxon>Bacteria</taxon>
        <taxon>Pseudomonadati</taxon>
        <taxon>Bacteroidota</taxon>
        <taxon>Cytophagia</taxon>
        <taxon>Cytophagales</taxon>
        <taxon>Flammeovirgaceae</taxon>
        <taxon>Flammeovirga</taxon>
    </lineage>
</organism>
<accession>A0AAX1N3M3</accession>
<evidence type="ECO:0008006" key="3">
    <source>
        <dbReference type="Google" id="ProtNLM"/>
    </source>
</evidence>
<gene>
    <name evidence="1" type="ORF">KMW28_12730</name>
</gene>
<reference evidence="1 2" key="1">
    <citation type="submission" date="2021-05" db="EMBL/GenBank/DDBJ databases">
        <title>Comparative genomic studies on the polysaccharide-degrading batcterial strains of the Flammeovirga genus.</title>
        <authorList>
            <person name="Zewei F."/>
            <person name="Zheng Z."/>
            <person name="Yu L."/>
            <person name="Ruyue G."/>
            <person name="Yanhong M."/>
            <person name="Yuanyuan C."/>
            <person name="Jingyan G."/>
            <person name="Wenjun H."/>
        </authorList>
    </citation>
    <scope>NUCLEOTIDE SEQUENCE [LARGE SCALE GENOMIC DNA]</scope>
    <source>
        <strain evidence="1 2">NBRC:100898</strain>
    </source>
</reference>
<proteinExistence type="predicted"/>